<evidence type="ECO:0000313" key="1">
    <source>
        <dbReference type="EMBL" id="MFC7058195.1"/>
    </source>
</evidence>
<proteinExistence type="predicted"/>
<organism evidence="1 2">
    <name type="scientific">Halovenus salina</name>
    <dbReference type="NCBI Taxonomy" id="1510225"/>
    <lineage>
        <taxon>Archaea</taxon>
        <taxon>Methanobacteriati</taxon>
        <taxon>Methanobacteriota</taxon>
        <taxon>Stenosarchaea group</taxon>
        <taxon>Halobacteria</taxon>
        <taxon>Halobacteriales</taxon>
        <taxon>Haloarculaceae</taxon>
        <taxon>Halovenus</taxon>
    </lineage>
</organism>
<name>A0ABD5VYM2_9EURY</name>
<comment type="caution">
    <text evidence="1">The sequence shown here is derived from an EMBL/GenBank/DDBJ whole genome shotgun (WGS) entry which is preliminary data.</text>
</comment>
<dbReference type="EMBL" id="JBHSZI010000001">
    <property type="protein sequence ID" value="MFC7058195.1"/>
    <property type="molecule type" value="Genomic_DNA"/>
</dbReference>
<evidence type="ECO:0000313" key="2">
    <source>
        <dbReference type="Proteomes" id="UP001596445"/>
    </source>
</evidence>
<dbReference type="GeneID" id="76630163"/>
<accession>A0ABD5VYM2</accession>
<dbReference type="Pfam" id="PF26029">
    <property type="entry name" value="DUF8007"/>
    <property type="match status" value="1"/>
</dbReference>
<dbReference type="Proteomes" id="UP001596445">
    <property type="component" value="Unassembled WGS sequence"/>
</dbReference>
<gene>
    <name evidence="1" type="ORF">ACFQQG_08430</name>
</gene>
<sequence length="69" mass="7762">MAKNEENKEACGRCAMSSVSGVMDEEYDPFDGERIEVPEDEVRKVSPGVILGRVKRRIDSVVTRLTYGR</sequence>
<reference evidence="1 2" key="1">
    <citation type="journal article" date="2019" name="Int. J. Syst. Evol. Microbiol.">
        <title>The Global Catalogue of Microorganisms (GCM) 10K type strain sequencing project: providing services to taxonomists for standard genome sequencing and annotation.</title>
        <authorList>
            <consortium name="The Broad Institute Genomics Platform"/>
            <consortium name="The Broad Institute Genome Sequencing Center for Infectious Disease"/>
            <person name="Wu L."/>
            <person name="Ma J."/>
        </authorList>
    </citation>
    <scope>NUCLEOTIDE SEQUENCE [LARGE SCALE GENOMIC DNA]</scope>
    <source>
        <strain evidence="1 2">JCM 30072</strain>
    </source>
</reference>
<dbReference type="AlphaFoldDB" id="A0ABD5VYM2"/>
<dbReference type="InterPro" id="IPR058320">
    <property type="entry name" value="DUF8007"/>
</dbReference>
<keyword evidence="2" id="KW-1185">Reference proteome</keyword>
<protein>
    <submittedName>
        <fullName evidence="1">Uncharacterized protein</fullName>
    </submittedName>
</protein>
<dbReference type="RefSeq" id="WP_267163997.1">
    <property type="nucleotide sequence ID" value="NZ_CP112972.1"/>
</dbReference>